<dbReference type="EMBL" id="JBHRYB010000005">
    <property type="protein sequence ID" value="MFC3680093.1"/>
    <property type="molecule type" value="Genomic_DNA"/>
</dbReference>
<evidence type="ECO:0000313" key="2">
    <source>
        <dbReference type="EMBL" id="MFC3680093.1"/>
    </source>
</evidence>
<dbReference type="Proteomes" id="UP001595722">
    <property type="component" value="Unassembled WGS sequence"/>
</dbReference>
<evidence type="ECO:0000313" key="3">
    <source>
        <dbReference type="Proteomes" id="UP001595722"/>
    </source>
</evidence>
<gene>
    <name evidence="2" type="ORF">ACFOMG_08230</name>
</gene>
<feature type="chain" id="PRO_5047499727" evidence="1">
    <location>
        <begin position="25"/>
        <end position="171"/>
    </location>
</feature>
<evidence type="ECO:0000256" key="1">
    <source>
        <dbReference type="SAM" id="SignalP"/>
    </source>
</evidence>
<organism evidence="2 3">
    <name type="scientific">Bacterioplanoides pacificum</name>
    <dbReference type="NCBI Taxonomy" id="1171596"/>
    <lineage>
        <taxon>Bacteria</taxon>
        <taxon>Pseudomonadati</taxon>
        <taxon>Pseudomonadota</taxon>
        <taxon>Gammaproteobacteria</taxon>
        <taxon>Oceanospirillales</taxon>
        <taxon>Oceanospirillaceae</taxon>
        <taxon>Bacterioplanoides</taxon>
    </lineage>
</organism>
<sequence>MFQRMLRQTFTGLAVLLTSSVLQAQSSPLASYQQQAEALLSKLQQQNSETIEQDAAALVAASLPILSQFRSRYPECGDYLDALQQASSALPDMPLERIETGYHADAELPPLTNAACYHAKDLLVHPATVQAIAKGGFSEAQHWQAARAELEEVIEHFGQVEAAMTSQQASH</sequence>
<proteinExistence type="predicted"/>
<keyword evidence="1" id="KW-0732">Signal</keyword>
<name>A0ABV7VSZ6_9GAMM</name>
<reference evidence="3" key="1">
    <citation type="journal article" date="2019" name="Int. J. Syst. Evol. Microbiol.">
        <title>The Global Catalogue of Microorganisms (GCM) 10K type strain sequencing project: providing services to taxonomists for standard genome sequencing and annotation.</title>
        <authorList>
            <consortium name="The Broad Institute Genomics Platform"/>
            <consortium name="The Broad Institute Genome Sequencing Center for Infectious Disease"/>
            <person name="Wu L."/>
            <person name="Ma J."/>
        </authorList>
    </citation>
    <scope>NUCLEOTIDE SEQUENCE [LARGE SCALE GENOMIC DNA]</scope>
    <source>
        <strain evidence="3">KCTC 42424</strain>
    </source>
</reference>
<accession>A0ABV7VSZ6</accession>
<comment type="caution">
    <text evidence="2">The sequence shown here is derived from an EMBL/GenBank/DDBJ whole genome shotgun (WGS) entry which is preliminary data.</text>
</comment>
<keyword evidence="3" id="KW-1185">Reference proteome</keyword>
<protein>
    <submittedName>
        <fullName evidence="2">Uncharacterized protein</fullName>
    </submittedName>
</protein>
<feature type="signal peptide" evidence="1">
    <location>
        <begin position="1"/>
        <end position="24"/>
    </location>
</feature>
<dbReference type="RefSeq" id="WP_376865935.1">
    <property type="nucleotide sequence ID" value="NZ_JBHRYB010000005.1"/>
</dbReference>